<name>A0ABP7A8Z3_9ACTN</name>
<keyword evidence="3" id="KW-0808">Transferase</keyword>
<evidence type="ECO:0000259" key="5">
    <source>
        <dbReference type="Pfam" id="PF21036"/>
    </source>
</evidence>
<evidence type="ECO:0000256" key="3">
    <source>
        <dbReference type="ARBA" id="ARBA00022679"/>
    </source>
</evidence>
<dbReference type="InterPro" id="IPR002213">
    <property type="entry name" value="UDP_glucos_trans"/>
</dbReference>
<keyword evidence="7" id="KW-1185">Reference proteome</keyword>
<evidence type="ECO:0000313" key="7">
    <source>
        <dbReference type="Proteomes" id="UP001501490"/>
    </source>
</evidence>
<evidence type="ECO:0000313" key="6">
    <source>
        <dbReference type="EMBL" id="GAA3627031.1"/>
    </source>
</evidence>
<dbReference type="SUPFAM" id="SSF53756">
    <property type="entry name" value="UDP-Glycosyltransferase/glycogen phosphorylase"/>
    <property type="match status" value="1"/>
</dbReference>
<sequence>MRIFFAAAPAYGLMLPIVPLIWAARAAGHEVLLATAGEMAEVGAEAGLPVVDVHPDRERWAALMGLIGRPDAVPAGSPPEIVAASRQRPPFAMFCAVMTEPTIAAARAFEPDLIAYTGDHLTGTLTASVLGLPALEIGNRVGWSSRDAGWRARGNPFGGEDVAGPLRARLGIPDDPPRLVARIDPRAPSMGGLAADQPDDVDQVPWWPMQYVPYNGGTVLPAWALEPQPRPMIGVTLGTVVPSVSGTSSLGVVVEALADLDVDVVLAAGKADLSGLGQLPENVRSVGYLPLSAFLPRCAVLVHHGGSGTTAAPLFYGVPQLVLPAFADNPLSAQRVVDRGVGLSHDPATIDPPTVRGLVDRLLHEPVFRGAAEDVRAEIAAMPTPASITQRLFA</sequence>
<dbReference type="Pfam" id="PF21036">
    <property type="entry name" value="EryCIII-like_N"/>
    <property type="match status" value="2"/>
</dbReference>
<evidence type="ECO:0000259" key="4">
    <source>
        <dbReference type="Pfam" id="PF06722"/>
    </source>
</evidence>
<dbReference type="CDD" id="cd03784">
    <property type="entry name" value="GT1_Gtf-like"/>
    <property type="match status" value="1"/>
</dbReference>
<proteinExistence type="inferred from homology"/>
<protein>
    <submittedName>
        <fullName evidence="6">Salmochelin biosynthesis C-glycosyltransferase IroB</fullName>
    </submittedName>
</protein>
<dbReference type="InterPro" id="IPR050426">
    <property type="entry name" value="Glycosyltransferase_28"/>
</dbReference>
<evidence type="ECO:0000256" key="2">
    <source>
        <dbReference type="ARBA" id="ARBA00022676"/>
    </source>
</evidence>
<keyword evidence="2" id="KW-0328">Glycosyltransferase</keyword>
<evidence type="ECO:0000256" key="1">
    <source>
        <dbReference type="ARBA" id="ARBA00006962"/>
    </source>
</evidence>
<dbReference type="InterPro" id="IPR048284">
    <property type="entry name" value="EryCIII-like_N"/>
</dbReference>
<reference evidence="7" key="1">
    <citation type="journal article" date="2019" name="Int. J. Syst. Evol. Microbiol.">
        <title>The Global Catalogue of Microorganisms (GCM) 10K type strain sequencing project: providing services to taxonomists for standard genome sequencing and annotation.</title>
        <authorList>
            <consortium name="The Broad Institute Genomics Platform"/>
            <consortium name="The Broad Institute Genome Sequencing Center for Infectious Disease"/>
            <person name="Wu L."/>
            <person name="Ma J."/>
        </authorList>
    </citation>
    <scope>NUCLEOTIDE SEQUENCE [LARGE SCALE GENOMIC DNA]</scope>
    <source>
        <strain evidence="7">JCM 16929</strain>
    </source>
</reference>
<dbReference type="PANTHER" id="PTHR48050:SF13">
    <property type="entry name" value="STEROL 3-BETA-GLUCOSYLTRANSFERASE UGT80A2"/>
    <property type="match status" value="1"/>
</dbReference>
<feature type="domain" description="Erythromycin biosynthesis protein CIII-like N-terminal" evidence="5">
    <location>
        <begin position="22"/>
        <end position="58"/>
    </location>
</feature>
<feature type="domain" description="Erythromycin biosynthesis protein CIII-like N-terminal" evidence="5">
    <location>
        <begin position="91"/>
        <end position="238"/>
    </location>
</feature>
<dbReference type="EMBL" id="BAABAB010000022">
    <property type="protein sequence ID" value="GAA3627031.1"/>
    <property type="molecule type" value="Genomic_DNA"/>
</dbReference>
<accession>A0ABP7A8Z3</accession>
<comment type="similarity">
    <text evidence="1">Belongs to the glycosyltransferase 28 family.</text>
</comment>
<dbReference type="Proteomes" id="UP001501490">
    <property type="component" value="Unassembled WGS sequence"/>
</dbReference>
<gene>
    <name evidence="6" type="primary">iroB</name>
    <name evidence="6" type="ORF">GCM10022236_31660</name>
</gene>
<dbReference type="Pfam" id="PF06722">
    <property type="entry name" value="EryCIII-like_C"/>
    <property type="match status" value="1"/>
</dbReference>
<comment type="caution">
    <text evidence="6">The sequence shown here is derived from an EMBL/GenBank/DDBJ whole genome shotgun (WGS) entry which is preliminary data.</text>
</comment>
<dbReference type="PANTHER" id="PTHR48050">
    <property type="entry name" value="STEROL 3-BETA-GLUCOSYLTRANSFERASE"/>
    <property type="match status" value="1"/>
</dbReference>
<feature type="domain" description="Erythromycin biosynthesis protein CIII-like C-terminal" evidence="4">
    <location>
        <begin position="253"/>
        <end position="393"/>
    </location>
</feature>
<organism evidence="6 7">
    <name type="scientific">Microlunatus ginsengisoli</name>
    <dbReference type="NCBI Taxonomy" id="363863"/>
    <lineage>
        <taxon>Bacteria</taxon>
        <taxon>Bacillati</taxon>
        <taxon>Actinomycetota</taxon>
        <taxon>Actinomycetes</taxon>
        <taxon>Propionibacteriales</taxon>
        <taxon>Propionibacteriaceae</taxon>
        <taxon>Microlunatus</taxon>
    </lineage>
</organism>
<dbReference type="RefSeq" id="WP_344806252.1">
    <property type="nucleotide sequence ID" value="NZ_BAABAB010000022.1"/>
</dbReference>
<dbReference type="InterPro" id="IPR010610">
    <property type="entry name" value="EryCIII-like_C"/>
</dbReference>
<dbReference type="Gene3D" id="3.40.50.2000">
    <property type="entry name" value="Glycogen Phosphorylase B"/>
    <property type="match status" value="2"/>
</dbReference>